<dbReference type="KEGG" id="cfem:HCR03_05465"/>
<feature type="compositionally biased region" description="Low complexity" evidence="1">
    <location>
        <begin position="30"/>
        <end position="55"/>
    </location>
</feature>
<reference evidence="3 5" key="2">
    <citation type="submission" date="2020-08" db="EMBL/GenBank/DDBJ databases">
        <title>The isolate Caproiciproducens sp. 7D4C2 produces n-caproate at mildly acidic conditions from hexoses: genome and rBOX comparison with related strains and chain-elongating bacteria.</title>
        <authorList>
            <person name="Esquivel-Elizondo S."/>
            <person name="Bagci C."/>
            <person name="Temovska M."/>
            <person name="Jeon B.S."/>
            <person name="Bessarab I."/>
            <person name="Williams R.B.H."/>
            <person name="Huson D.H."/>
            <person name="Angenent L.T."/>
        </authorList>
    </citation>
    <scope>NUCLEOTIDE SEQUENCE [LARGE SCALE GENOMIC DNA]</scope>
    <source>
        <strain evidence="3 5">7D4C2</strain>
    </source>
</reference>
<gene>
    <name evidence="2" type="ORF">CAFE_25380</name>
    <name evidence="3" type="ORF">HCR03_05465</name>
</gene>
<evidence type="ECO:0000313" key="4">
    <source>
        <dbReference type="Proteomes" id="UP000469440"/>
    </source>
</evidence>
<dbReference type="OrthoDB" id="1822122at2"/>
<keyword evidence="4" id="KW-1185">Reference proteome</keyword>
<proteinExistence type="predicted"/>
<sequence>MKKTSMLLLCVIALLTVLVVLGLPHWNRQSGSSSAPDSTASSNFTSIEPSSQESSAIIAAASRQNEDLYIVREFDGHIGVFREGDKLPFEEIDIDVSIFPEEDQKLLHDGIQARGTAELTRVIEDYEG</sequence>
<name>A0A6N8I1A1_9FIRM</name>
<dbReference type="Proteomes" id="UP000515909">
    <property type="component" value="Chromosome"/>
</dbReference>
<dbReference type="RefSeq" id="WP_066648038.1">
    <property type="nucleotide sequence ID" value="NZ_CP060286.1"/>
</dbReference>
<dbReference type="EMBL" id="CP060286">
    <property type="protein sequence ID" value="QNK41698.1"/>
    <property type="molecule type" value="Genomic_DNA"/>
</dbReference>
<evidence type="ECO:0000313" key="2">
    <source>
        <dbReference type="EMBL" id="MVB11812.1"/>
    </source>
</evidence>
<evidence type="ECO:0000256" key="1">
    <source>
        <dbReference type="SAM" id="MobiDB-lite"/>
    </source>
</evidence>
<accession>A0A7G8TDK7</accession>
<feature type="region of interest" description="Disordered" evidence="1">
    <location>
        <begin position="29"/>
        <end position="55"/>
    </location>
</feature>
<reference evidence="2 4" key="1">
    <citation type="submission" date="2019-09" db="EMBL/GenBank/DDBJ databases">
        <title>Genome sequence of Clostridium sp. EA1.</title>
        <authorList>
            <person name="Poehlein A."/>
            <person name="Bengelsdorf F.R."/>
            <person name="Daniel R."/>
        </authorList>
    </citation>
    <scope>NUCLEOTIDE SEQUENCE [LARGE SCALE GENOMIC DNA]</scope>
    <source>
        <strain evidence="2 4">EA1</strain>
    </source>
</reference>
<accession>A0A6N8I1A1</accession>
<dbReference type="AlphaFoldDB" id="A0A6N8I1A1"/>
<evidence type="ECO:0000313" key="3">
    <source>
        <dbReference type="EMBL" id="QNK41698.1"/>
    </source>
</evidence>
<evidence type="ECO:0008006" key="6">
    <source>
        <dbReference type="Google" id="ProtNLM"/>
    </source>
</evidence>
<protein>
    <recommendedName>
        <fullName evidence="6">Bypass of forespore C C-terminal domain-containing protein</fullName>
    </recommendedName>
</protein>
<dbReference type="Proteomes" id="UP000469440">
    <property type="component" value="Unassembled WGS sequence"/>
</dbReference>
<organism evidence="2 4">
    <name type="scientific">Caproicibacter fermentans</name>
    <dbReference type="NCBI Taxonomy" id="2576756"/>
    <lineage>
        <taxon>Bacteria</taxon>
        <taxon>Bacillati</taxon>
        <taxon>Bacillota</taxon>
        <taxon>Clostridia</taxon>
        <taxon>Eubacteriales</taxon>
        <taxon>Acutalibacteraceae</taxon>
        <taxon>Caproicibacter</taxon>
    </lineage>
</organism>
<dbReference type="EMBL" id="VWXL01000075">
    <property type="protein sequence ID" value="MVB11812.1"/>
    <property type="molecule type" value="Genomic_DNA"/>
</dbReference>
<evidence type="ECO:0000313" key="5">
    <source>
        <dbReference type="Proteomes" id="UP000515909"/>
    </source>
</evidence>